<feature type="transmembrane region" description="Helical" evidence="6">
    <location>
        <begin position="241"/>
        <end position="261"/>
    </location>
</feature>
<comment type="subcellular location">
    <subcellularLocation>
        <location evidence="1">Membrane</location>
        <topology evidence="1">Multi-pass membrane protein</topology>
    </subcellularLocation>
</comment>
<dbReference type="GO" id="GO:0022857">
    <property type="term" value="F:transmembrane transporter activity"/>
    <property type="evidence" value="ECO:0007669"/>
    <property type="project" value="InterPro"/>
</dbReference>
<keyword evidence="4 6" id="KW-1133">Transmembrane helix</keyword>
<name>A0A6I9Y9F0_9SAUR</name>
<feature type="transmembrane region" description="Helical" evidence="6">
    <location>
        <begin position="145"/>
        <end position="169"/>
    </location>
</feature>
<evidence type="ECO:0000313" key="7">
    <source>
        <dbReference type="Proteomes" id="UP000504617"/>
    </source>
</evidence>
<dbReference type="PANTHER" id="PTHR11119">
    <property type="entry name" value="XANTHINE-URACIL / VITAMIN C PERMEASE FAMILY MEMBER"/>
    <property type="match status" value="1"/>
</dbReference>
<dbReference type="Pfam" id="PF00860">
    <property type="entry name" value="Xan_ur_permease"/>
    <property type="match status" value="1"/>
</dbReference>
<evidence type="ECO:0000313" key="8">
    <source>
        <dbReference type="RefSeq" id="XP_013918560.1"/>
    </source>
</evidence>
<keyword evidence="5 6" id="KW-0472">Membrane</keyword>
<feature type="transmembrane region" description="Helical" evidence="6">
    <location>
        <begin position="200"/>
        <end position="220"/>
    </location>
</feature>
<protein>
    <submittedName>
        <fullName evidence="8">Solute carrier family 23 member 3</fullName>
    </submittedName>
</protein>
<feature type="transmembrane region" description="Helical" evidence="6">
    <location>
        <begin position="414"/>
        <end position="433"/>
    </location>
</feature>
<gene>
    <name evidence="8" type="primary">SLC23A3</name>
</gene>
<dbReference type="GO" id="GO:0016020">
    <property type="term" value="C:membrane"/>
    <property type="evidence" value="ECO:0007669"/>
    <property type="project" value="UniProtKB-SubCell"/>
</dbReference>
<feature type="transmembrane region" description="Helical" evidence="6">
    <location>
        <begin position="445"/>
        <end position="463"/>
    </location>
</feature>
<dbReference type="InterPro" id="IPR006043">
    <property type="entry name" value="NCS2"/>
</dbReference>
<accession>A0A6I9Y9F0</accession>
<dbReference type="GeneID" id="106546250"/>
<dbReference type="RefSeq" id="XP_013918560.1">
    <property type="nucleotide sequence ID" value="XM_014063085.1"/>
</dbReference>
<keyword evidence="7" id="KW-1185">Reference proteome</keyword>
<feature type="transmembrane region" description="Helical" evidence="6">
    <location>
        <begin position="478"/>
        <end position="498"/>
    </location>
</feature>
<keyword evidence="3 6" id="KW-0812">Transmembrane</keyword>
<proteinExistence type="inferred from homology"/>
<evidence type="ECO:0000256" key="3">
    <source>
        <dbReference type="ARBA" id="ARBA00022692"/>
    </source>
</evidence>
<dbReference type="KEGG" id="tsr:106546250"/>
<dbReference type="AlphaFoldDB" id="A0A6I9Y9F0"/>
<dbReference type="CTD" id="151295"/>
<feature type="transmembrane region" description="Helical" evidence="6">
    <location>
        <begin position="387"/>
        <end position="408"/>
    </location>
</feature>
<dbReference type="OrthoDB" id="1641903at2759"/>
<evidence type="ECO:0000256" key="5">
    <source>
        <dbReference type="ARBA" id="ARBA00023136"/>
    </source>
</evidence>
<dbReference type="Proteomes" id="UP000504617">
    <property type="component" value="Unplaced"/>
</dbReference>
<sequence>MSKANRASQSILSLAQIGTKWPSWPISCLLALQHLLVQVSFLCVFHFLFIAKLPKEQLKETPSWNELLAHNLFACGISTAIQCTLGTRLPLVQAPSFEFLIPAMVLTQQMAPVHQSKENSTEAPEICAGLGCENTRNPMQLFHEISGAVLVSGVVQMLLGVSGACGWIVHHCGPMVLAPSLSVIGLSAYKPAALLCSENWIIAVLLVLLCILTSQHLASCRRPHCQWSQTKGLSVTFDDPALHMFSVLLPFSSIWLIYGILRPAVIPWDSLHPSTQRLNLSNSTLQSPWFNIPYPGEQGWPVLSTYAVGIGAAMGVTASVNSIGCYLLCSKALKNPPPLRHSCNRGLCAEGLGSLLSAMLGSMSGTASSMSNTCASSLTQATSFRSVWIGALACVVLGLSPRLMGFLATIPLGIHGGVLCVTYSVAVGTGVSYFQYTDIDSGRNIFIVGFTMFMGLLVPKWLFGAPESLTTGYIPLDLFLLSLLMVPSFITGFLSFFLENTVSGTLQERGLLNPLSTRNLETESNSLQHRKEEDSTQRCKLSLNPQRHLAPSLCKGFPFCLLCPPEKSEQETMNHYPLFKELHHLDEETTDLLVKRETVKLESEIELETEKEFKIIQGNLENHKHDRSMAHEIIPLC</sequence>
<comment type="similarity">
    <text evidence="2">Belongs to the nucleobase:cation symporter-2 (NCS2) (TC 2.A.40) family.</text>
</comment>
<evidence type="ECO:0000256" key="1">
    <source>
        <dbReference type="ARBA" id="ARBA00004141"/>
    </source>
</evidence>
<reference evidence="8" key="1">
    <citation type="submission" date="2025-08" db="UniProtKB">
        <authorList>
            <consortium name="RefSeq"/>
        </authorList>
    </citation>
    <scope>IDENTIFICATION</scope>
    <source>
        <tissue evidence="8">Skeletal muscle</tissue>
    </source>
</reference>
<organism evidence="7 8">
    <name type="scientific">Thamnophis sirtalis</name>
    <dbReference type="NCBI Taxonomy" id="35019"/>
    <lineage>
        <taxon>Eukaryota</taxon>
        <taxon>Metazoa</taxon>
        <taxon>Chordata</taxon>
        <taxon>Craniata</taxon>
        <taxon>Vertebrata</taxon>
        <taxon>Euteleostomi</taxon>
        <taxon>Lepidosauria</taxon>
        <taxon>Squamata</taxon>
        <taxon>Bifurcata</taxon>
        <taxon>Unidentata</taxon>
        <taxon>Episquamata</taxon>
        <taxon>Toxicofera</taxon>
        <taxon>Serpentes</taxon>
        <taxon>Colubroidea</taxon>
        <taxon>Colubridae</taxon>
        <taxon>Natricinae</taxon>
        <taxon>Thamnophis</taxon>
    </lineage>
</organism>
<evidence type="ECO:0000256" key="4">
    <source>
        <dbReference type="ARBA" id="ARBA00022989"/>
    </source>
</evidence>
<evidence type="ECO:0000256" key="2">
    <source>
        <dbReference type="ARBA" id="ARBA00008821"/>
    </source>
</evidence>
<feature type="transmembrane region" description="Helical" evidence="6">
    <location>
        <begin position="24"/>
        <end position="49"/>
    </location>
</feature>
<feature type="transmembrane region" description="Helical" evidence="6">
    <location>
        <begin position="306"/>
        <end position="329"/>
    </location>
</feature>
<evidence type="ECO:0000256" key="6">
    <source>
        <dbReference type="SAM" id="Phobius"/>
    </source>
</evidence>